<feature type="transmembrane region" description="Helical" evidence="1">
    <location>
        <begin position="177"/>
        <end position="194"/>
    </location>
</feature>
<dbReference type="InterPro" id="IPR000700">
    <property type="entry name" value="PAS-assoc_C"/>
</dbReference>
<dbReference type="InterPro" id="IPR000014">
    <property type="entry name" value="PAS"/>
</dbReference>
<feature type="transmembrane region" description="Helical" evidence="1">
    <location>
        <begin position="35"/>
        <end position="57"/>
    </location>
</feature>
<dbReference type="Pfam" id="PF07568">
    <property type="entry name" value="HisKA_2"/>
    <property type="match status" value="1"/>
</dbReference>
<dbReference type="PROSITE" id="PS50112">
    <property type="entry name" value="PAS"/>
    <property type="match status" value="1"/>
</dbReference>
<dbReference type="GeneID" id="10823190"/>
<keyword evidence="6" id="KW-1185">Reference proteome</keyword>
<dbReference type="InterPro" id="IPR003594">
    <property type="entry name" value="HATPase_dom"/>
</dbReference>
<dbReference type="Pfam" id="PF16927">
    <property type="entry name" value="HisKA_7TM"/>
    <property type="match status" value="1"/>
</dbReference>
<dbReference type="GO" id="GO:0016301">
    <property type="term" value="F:kinase activity"/>
    <property type="evidence" value="ECO:0007669"/>
    <property type="project" value="UniProtKB-KW"/>
</dbReference>
<dbReference type="STRING" id="679901.Mzhil_1552"/>
<feature type="transmembrane region" description="Helical" evidence="1">
    <location>
        <begin position="63"/>
        <end position="84"/>
    </location>
</feature>
<dbReference type="PROSITE" id="PS50113">
    <property type="entry name" value="PAC"/>
    <property type="match status" value="1"/>
</dbReference>
<dbReference type="PANTHER" id="PTHR43065">
    <property type="entry name" value="SENSOR HISTIDINE KINASE"/>
    <property type="match status" value="1"/>
</dbReference>
<evidence type="ECO:0000313" key="6">
    <source>
        <dbReference type="Proteomes" id="UP000006622"/>
    </source>
</evidence>
<dbReference type="Pfam" id="PF02518">
    <property type="entry name" value="HATPase_c"/>
    <property type="match status" value="1"/>
</dbReference>
<evidence type="ECO:0000259" key="3">
    <source>
        <dbReference type="PROSITE" id="PS50112"/>
    </source>
</evidence>
<accession>F7XP92</accession>
<dbReference type="SMART" id="SM00086">
    <property type="entry name" value="PAC"/>
    <property type="match status" value="1"/>
</dbReference>
<reference evidence="5" key="1">
    <citation type="submission" date="2010-07" db="EMBL/GenBank/DDBJ databases">
        <title>The complete genome of Methanosalsum zhilinae DSM 4017.</title>
        <authorList>
            <consortium name="US DOE Joint Genome Institute (JGI-PGF)"/>
            <person name="Lucas S."/>
            <person name="Copeland A."/>
            <person name="Lapidus A."/>
            <person name="Glavina del Rio T."/>
            <person name="Dalin E."/>
            <person name="Tice H."/>
            <person name="Bruce D."/>
            <person name="Goodwin L."/>
            <person name="Pitluck S."/>
            <person name="Kyrpides N."/>
            <person name="Mavromatis K."/>
            <person name="Ovchinnikova G."/>
            <person name="Daligault H."/>
            <person name="Detter J.C."/>
            <person name="Han C."/>
            <person name="Tapia R."/>
            <person name="Larimer F."/>
            <person name="Land M."/>
            <person name="Hauser L."/>
            <person name="Markowitz V."/>
            <person name="Cheng J.-F."/>
            <person name="Hugenholtz P."/>
            <person name="Woyke T."/>
            <person name="Wu D."/>
            <person name="Spring S."/>
            <person name="Schueler E."/>
            <person name="Brambilla E."/>
            <person name="Klenk H.-P."/>
            <person name="Eisen J.A."/>
        </authorList>
    </citation>
    <scope>NUCLEOTIDE SEQUENCE</scope>
    <source>
        <strain evidence="5">DSM 4017</strain>
    </source>
</reference>
<organism evidence="5 6">
    <name type="scientific">Methanosalsum zhilinae (strain DSM 4017 / NBRC 107636 / OCM 62 / WeN5)</name>
    <name type="common">Methanohalophilus zhilinae</name>
    <dbReference type="NCBI Taxonomy" id="679901"/>
    <lineage>
        <taxon>Archaea</taxon>
        <taxon>Methanobacteriati</taxon>
        <taxon>Methanobacteriota</taxon>
        <taxon>Stenosarchaea group</taxon>
        <taxon>Methanomicrobia</taxon>
        <taxon>Methanosarcinales</taxon>
        <taxon>Methanosarcinaceae</taxon>
        <taxon>Methanosalsum</taxon>
    </lineage>
</organism>
<dbReference type="Gene3D" id="3.30.450.20">
    <property type="entry name" value="PAS domain"/>
    <property type="match status" value="1"/>
</dbReference>
<dbReference type="Pfam" id="PF13426">
    <property type="entry name" value="PAS_9"/>
    <property type="match status" value="1"/>
</dbReference>
<keyword evidence="1" id="KW-0812">Transmembrane</keyword>
<dbReference type="NCBIfam" id="TIGR00229">
    <property type="entry name" value="sensory_box"/>
    <property type="match status" value="1"/>
</dbReference>
<name>F7XP92_METZD</name>
<dbReference type="InterPro" id="IPR001610">
    <property type="entry name" value="PAC"/>
</dbReference>
<feature type="domain" description="PAC" evidence="4">
    <location>
        <begin position="307"/>
        <end position="359"/>
    </location>
</feature>
<dbReference type="InterPro" id="IPR011495">
    <property type="entry name" value="Sig_transdc_His_kin_sub2_dim/P"/>
</dbReference>
<dbReference type="InterPro" id="IPR005467">
    <property type="entry name" value="His_kinase_dom"/>
</dbReference>
<dbReference type="PROSITE" id="PS50109">
    <property type="entry name" value="HIS_KIN"/>
    <property type="match status" value="1"/>
</dbReference>
<dbReference type="RefSeq" id="WP_013898827.1">
    <property type="nucleotide sequence ID" value="NC_015676.1"/>
</dbReference>
<dbReference type="SUPFAM" id="SSF55874">
    <property type="entry name" value="ATPase domain of HSP90 chaperone/DNA topoisomerase II/histidine kinase"/>
    <property type="match status" value="1"/>
</dbReference>
<dbReference type="OrthoDB" id="8127at2157"/>
<dbReference type="InterPro" id="IPR031621">
    <property type="entry name" value="HisKA_7TM"/>
</dbReference>
<protein>
    <submittedName>
        <fullName evidence="5">Signal transduction histidine kinase</fullName>
    </submittedName>
</protein>
<dbReference type="HOGENOM" id="CLU_000445_114_58_2"/>
<dbReference type="PANTHER" id="PTHR43065:SF23">
    <property type="entry name" value="SENSOR HISTIDINE KINASE PDTAS"/>
    <property type="match status" value="1"/>
</dbReference>
<dbReference type="KEGG" id="mzh:Mzhil_1552"/>
<feature type="domain" description="PAS" evidence="3">
    <location>
        <begin position="235"/>
        <end position="317"/>
    </location>
</feature>
<dbReference type="AlphaFoldDB" id="F7XP92"/>
<gene>
    <name evidence="5" type="ordered locus">Mzhil_1552</name>
</gene>
<evidence type="ECO:0000259" key="4">
    <source>
        <dbReference type="PROSITE" id="PS50113"/>
    </source>
</evidence>
<dbReference type="Gene3D" id="3.30.565.10">
    <property type="entry name" value="Histidine kinase-like ATPase, C-terminal domain"/>
    <property type="match status" value="1"/>
</dbReference>
<dbReference type="SUPFAM" id="SSF55785">
    <property type="entry name" value="PYP-like sensor domain (PAS domain)"/>
    <property type="match status" value="1"/>
</dbReference>
<dbReference type="SMART" id="SM00091">
    <property type="entry name" value="PAS"/>
    <property type="match status" value="1"/>
</dbReference>
<dbReference type="SMART" id="SM00387">
    <property type="entry name" value="HATPase_c"/>
    <property type="match status" value="1"/>
</dbReference>
<keyword evidence="1" id="KW-1133">Transmembrane helix</keyword>
<feature type="transmembrane region" description="Helical" evidence="1">
    <location>
        <begin position="200"/>
        <end position="221"/>
    </location>
</feature>
<dbReference type="EMBL" id="CP002101">
    <property type="protein sequence ID" value="AEH61391.1"/>
    <property type="molecule type" value="Genomic_DNA"/>
</dbReference>
<keyword evidence="5" id="KW-0808">Transferase</keyword>
<feature type="domain" description="Histidine kinase" evidence="2">
    <location>
        <begin position="360"/>
        <end position="552"/>
    </location>
</feature>
<dbReference type="Proteomes" id="UP000006622">
    <property type="component" value="Chromosome"/>
</dbReference>
<sequence length="552" mass="63344" precursor="true">MNIIPLLVFFSFIFYIYFSIHTLKLDPNSRLNQIFSVMCIIMGIWAFGYTFMIPAATAETAMFWRKISAIGWCIIYSLILHFSLVLTGREDILKRWWTYPVIYSPGIFFAYYYISDRGMSIQNFVETDLGWTYLYSINMGILDWAFHLYYTIYVLAAIILIWQWSGVAKFMREKKQAYIIVSTFAVVFLFGVITDNILPILGKAVVPPIAIVFTLIPAYALHYSIRRYRFLAMSPKNTINDIIENMSDGLLLLDENGRITMANPRALNLLGYSKVEIISRPIESILADANASSIYSIKDDKNKNIIQNLEKEILTKDNTKLSVLISASLIKDDWGELLGMTFIFHDITERKKMEEMHLKEVHHRIKNNLQVIASLLNLQSRNFEDETIKSAFRDSQNRVRSMSLAHEKLYRSPDLASIEVSDYIKNLTDNIFQTYSTGNNRIKLDIQADKEYLQIDKIVPVGLILNELITNSFKYAFPENEEGIISIKFVIKGSEYILEVKDDGIGMPDNFDIDSSSSLGLKVVNMLVQQLEGTIEYNISSGTGYIISFPNN</sequence>
<dbReference type="InterPro" id="IPR036890">
    <property type="entry name" value="HATPase_C_sf"/>
</dbReference>
<dbReference type="CDD" id="cd00130">
    <property type="entry name" value="PAS"/>
    <property type="match status" value="1"/>
</dbReference>
<keyword evidence="1" id="KW-0472">Membrane</keyword>
<dbReference type="InterPro" id="IPR035965">
    <property type="entry name" value="PAS-like_dom_sf"/>
</dbReference>
<evidence type="ECO:0000256" key="1">
    <source>
        <dbReference type="SAM" id="Phobius"/>
    </source>
</evidence>
<evidence type="ECO:0000313" key="5">
    <source>
        <dbReference type="EMBL" id="AEH61391.1"/>
    </source>
</evidence>
<feature type="transmembrane region" description="Helical" evidence="1">
    <location>
        <begin position="96"/>
        <end position="114"/>
    </location>
</feature>
<proteinExistence type="predicted"/>
<feature type="transmembrane region" description="Helical" evidence="1">
    <location>
        <begin position="144"/>
        <end position="165"/>
    </location>
</feature>
<feature type="transmembrane region" description="Helical" evidence="1">
    <location>
        <begin position="6"/>
        <end position="23"/>
    </location>
</feature>
<keyword evidence="5" id="KW-0418">Kinase</keyword>
<evidence type="ECO:0000259" key="2">
    <source>
        <dbReference type="PROSITE" id="PS50109"/>
    </source>
</evidence>